<feature type="chain" id="PRO_5046172538" evidence="2">
    <location>
        <begin position="35"/>
        <end position="367"/>
    </location>
</feature>
<keyword evidence="1" id="KW-1133">Transmembrane helix</keyword>
<sequence length="367" mass="42676">MCFHKKRPQSATRRSLRVLAASTFYAVFTVHALASADRICPATTDEILLAQDLAIAAGDLRTSRFLSNCRPQSVHEAWVLVEGEGLELPEQAAETHTIPSEPSRSLLNFLRDKWQAAISGWHEGMPKWWHARLSWIFAILLFILPLIIQPFWLRSHIKRDKAQRIRIQAQQMGLRFQPQGTAPAFCDNKRFVLFSNPTRLFEAKHSCNDFFFSGQFPTIFNYHFYRYSFLSDFSSRFGQTVYCFKNRRTRFNYKIMQTFAARDLAKAQGEWTSLKFRLGFEAGREDLSVGDAAFDDLFHIEGDSEVELRHLLDGHVRRRLTNEIGPLLIIEATPEVTIFYRFRKVDRGDELLSNYRKYRDLHAAIDR</sequence>
<evidence type="ECO:0000313" key="4">
    <source>
        <dbReference type="Proteomes" id="UP001317963"/>
    </source>
</evidence>
<proteinExistence type="predicted"/>
<reference evidence="3 4" key="1">
    <citation type="submission" date="2019-02" db="EMBL/GenBank/DDBJ databases">
        <title>Halieaceae_genomes.</title>
        <authorList>
            <person name="Li S.-H."/>
        </authorList>
    </citation>
    <scope>NUCLEOTIDE SEQUENCE [LARGE SCALE GENOMIC DNA]</scope>
    <source>
        <strain evidence="3 4">JH123</strain>
    </source>
</reference>
<gene>
    <name evidence="3" type="ORF">E0F26_10200</name>
</gene>
<dbReference type="EMBL" id="CP036501">
    <property type="protein sequence ID" value="UZP75084.1"/>
    <property type="molecule type" value="Genomic_DNA"/>
</dbReference>
<keyword evidence="1" id="KW-0472">Membrane</keyword>
<dbReference type="Proteomes" id="UP001317963">
    <property type="component" value="Chromosome"/>
</dbReference>
<accession>A0ABY6Q7N9</accession>
<organism evidence="3 4">
    <name type="scientific">Candidatus Paraluminiphilus aquimaris</name>
    <dbReference type="NCBI Taxonomy" id="2518994"/>
    <lineage>
        <taxon>Bacteria</taxon>
        <taxon>Pseudomonadati</taxon>
        <taxon>Pseudomonadota</taxon>
        <taxon>Gammaproteobacteria</taxon>
        <taxon>Cellvibrionales</taxon>
        <taxon>Halieaceae</taxon>
        <taxon>Candidatus Paraluminiphilus</taxon>
    </lineage>
</organism>
<dbReference type="RefSeq" id="WP_279241556.1">
    <property type="nucleotide sequence ID" value="NZ_CP036501.1"/>
</dbReference>
<feature type="signal peptide" evidence="2">
    <location>
        <begin position="1"/>
        <end position="34"/>
    </location>
</feature>
<evidence type="ECO:0000256" key="2">
    <source>
        <dbReference type="SAM" id="SignalP"/>
    </source>
</evidence>
<evidence type="ECO:0000313" key="3">
    <source>
        <dbReference type="EMBL" id="UZP75084.1"/>
    </source>
</evidence>
<keyword evidence="2" id="KW-0732">Signal</keyword>
<name>A0ABY6Q7N9_9GAMM</name>
<evidence type="ECO:0000256" key="1">
    <source>
        <dbReference type="SAM" id="Phobius"/>
    </source>
</evidence>
<protein>
    <submittedName>
        <fullName evidence="3">Uncharacterized protein</fullName>
    </submittedName>
</protein>
<feature type="transmembrane region" description="Helical" evidence="1">
    <location>
        <begin position="133"/>
        <end position="153"/>
    </location>
</feature>
<keyword evidence="4" id="KW-1185">Reference proteome</keyword>
<keyword evidence="1" id="KW-0812">Transmembrane</keyword>